<dbReference type="RefSeq" id="WP_191770002.1">
    <property type="nucleotide sequence ID" value="NZ_JACSRA010000034.1"/>
</dbReference>
<reference evidence="1 2" key="1">
    <citation type="submission" date="2020-08" db="EMBL/GenBank/DDBJ databases">
        <title>A Genomic Blueprint of the Chicken Gut Microbiome.</title>
        <authorList>
            <person name="Gilroy R."/>
            <person name="Ravi A."/>
            <person name="Getino M."/>
            <person name="Pursley I."/>
            <person name="Horton D.L."/>
            <person name="Alikhan N.-F."/>
            <person name="Baker D."/>
            <person name="Gharbi K."/>
            <person name="Hall N."/>
            <person name="Watson M."/>
            <person name="Adriaenssens E.M."/>
            <person name="Foster-Nyarko E."/>
            <person name="Jarju S."/>
            <person name="Secka A."/>
            <person name="Antonio M."/>
            <person name="Oren A."/>
            <person name="Chaudhuri R."/>
            <person name="La Ragione R.M."/>
            <person name="Hildebrand F."/>
            <person name="Pallen M.J."/>
        </authorList>
    </citation>
    <scope>NUCLEOTIDE SEQUENCE [LARGE SCALE GENOMIC DNA]</scope>
    <source>
        <strain evidence="1 2">Sa3CVN1</strain>
    </source>
</reference>
<gene>
    <name evidence="1" type="ORF">H9661_17120</name>
</gene>
<keyword evidence="2" id="KW-1185">Reference proteome</keyword>
<evidence type="ECO:0000313" key="2">
    <source>
        <dbReference type="Proteomes" id="UP000627781"/>
    </source>
</evidence>
<sequence>MENNIILLLKDRISKIKEVGNKLLSEQDVQNIIYSVLKAKAILVHIKHLS</sequence>
<accession>A0ABR8PY29</accession>
<proteinExistence type="predicted"/>
<organism evidence="1 2">
    <name type="scientific">Clostridium cibarium</name>
    <dbReference type="NCBI Taxonomy" id="2762247"/>
    <lineage>
        <taxon>Bacteria</taxon>
        <taxon>Bacillati</taxon>
        <taxon>Bacillota</taxon>
        <taxon>Clostridia</taxon>
        <taxon>Eubacteriales</taxon>
        <taxon>Clostridiaceae</taxon>
        <taxon>Clostridium</taxon>
    </lineage>
</organism>
<protein>
    <recommendedName>
        <fullName evidence="3">Spo0E like sporulation regulatory protein</fullName>
    </recommendedName>
</protein>
<dbReference type="EMBL" id="JACSRA010000034">
    <property type="protein sequence ID" value="MBD7913076.1"/>
    <property type="molecule type" value="Genomic_DNA"/>
</dbReference>
<comment type="caution">
    <text evidence="1">The sequence shown here is derived from an EMBL/GenBank/DDBJ whole genome shotgun (WGS) entry which is preliminary data.</text>
</comment>
<dbReference type="Proteomes" id="UP000627781">
    <property type="component" value="Unassembled WGS sequence"/>
</dbReference>
<evidence type="ECO:0008006" key="3">
    <source>
        <dbReference type="Google" id="ProtNLM"/>
    </source>
</evidence>
<name>A0ABR8PY29_9CLOT</name>
<evidence type="ECO:0000313" key="1">
    <source>
        <dbReference type="EMBL" id="MBD7913076.1"/>
    </source>
</evidence>